<dbReference type="CDD" id="cd00637">
    <property type="entry name" value="7tm_classA_rhodopsin-like"/>
    <property type="match status" value="1"/>
</dbReference>
<feature type="transmembrane region" description="Helical" evidence="9">
    <location>
        <begin position="37"/>
        <end position="61"/>
    </location>
</feature>
<evidence type="ECO:0000256" key="7">
    <source>
        <dbReference type="ARBA" id="ARBA00023136"/>
    </source>
</evidence>
<dbReference type="Proteomes" id="UP000494206">
    <property type="component" value="Unassembled WGS sequence"/>
</dbReference>
<keyword evidence="5 9" id="KW-0812">Transmembrane</keyword>
<dbReference type="PROSITE" id="PS00973">
    <property type="entry name" value="USP_2"/>
    <property type="match status" value="1"/>
</dbReference>
<dbReference type="SUPFAM" id="SSF52821">
    <property type="entry name" value="Rhodanese/Cell cycle control phosphatase"/>
    <property type="match status" value="1"/>
</dbReference>
<dbReference type="EC" id="3.4.19.12" evidence="4"/>
<dbReference type="PANTHER" id="PTHR21646:SF91">
    <property type="entry name" value="USP DOMAIN-CONTAINING PROTEIN"/>
    <property type="match status" value="1"/>
</dbReference>
<gene>
    <name evidence="12" type="ORF">CBOVIS_LOCUS1208</name>
</gene>
<dbReference type="Gene3D" id="1.20.58.80">
    <property type="entry name" value="Phosphotransferase system, lactose/cellobiose-type IIA subunit"/>
    <property type="match status" value="1"/>
</dbReference>
<accession>A0A8S1E7Q8</accession>
<dbReference type="InterPro" id="IPR028889">
    <property type="entry name" value="USP"/>
</dbReference>
<comment type="similarity">
    <text evidence="3">Belongs to the peptidase C19 family.</text>
</comment>
<feature type="domain" description="USP" evidence="10">
    <location>
        <begin position="849"/>
        <end position="1201"/>
    </location>
</feature>
<dbReference type="PANTHER" id="PTHR21646">
    <property type="entry name" value="UBIQUITIN CARBOXYL-TERMINAL HYDROLASE"/>
    <property type="match status" value="1"/>
</dbReference>
<dbReference type="InterPro" id="IPR057449">
    <property type="entry name" value="BPTI_C_nem"/>
</dbReference>
<feature type="region of interest" description="Disordered" evidence="8">
    <location>
        <begin position="750"/>
        <end position="776"/>
    </location>
</feature>
<feature type="transmembrane region" description="Helical" evidence="9">
    <location>
        <begin position="255"/>
        <end position="278"/>
    </location>
</feature>
<reference evidence="12 13" key="1">
    <citation type="submission" date="2020-04" db="EMBL/GenBank/DDBJ databases">
        <authorList>
            <person name="Laetsch R D."/>
            <person name="Stevens L."/>
            <person name="Kumar S."/>
            <person name="Blaxter L. M."/>
        </authorList>
    </citation>
    <scope>NUCLEOTIDE SEQUENCE [LARGE SCALE GENOMIC DNA]</scope>
</reference>
<evidence type="ECO:0000256" key="4">
    <source>
        <dbReference type="ARBA" id="ARBA00012759"/>
    </source>
</evidence>
<dbReference type="Pfam" id="PF08969">
    <property type="entry name" value="USP8_dimer"/>
    <property type="match status" value="1"/>
</dbReference>
<dbReference type="CDD" id="cd02674">
    <property type="entry name" value="Peptidase_C19R"/>
    <property type="match status" value="1"/>
</dbReference>
<dbReference type="InterPro" id="IPR038765">
    <property type="entry name" value="Papain-like_cys_pep_sf"/>
</dbReference>
<dbReference type="Gene3D" id="1.20.1070.10">
    <property type="entry name" value="Rhodopsin 7-helix transmembrane proteins"/>
    <property type="match status" value="1"/>
</dbReference>
<evidence type="ECO:0000256" key="1">
    <source>
        <dbReference type="ARBA" id="ARBA00000707"/>
    </source>
</evidence>
<evidence type="ECO:0000256" key="5">
    <source>
        <dbReference type="ARBA" id="ARBA00022692"/>
    </source>
</evidence>
<keyword evidence="13" id="KW-1185">Reference proteome</keyword>
<evidence type="ECO:0000256" key="6">
    <source>
        <dbReference type="ARBA" id="ARBA00022989"/>
    </source>
</evidence>
<comment type="caution">
    <text evidence="12">The sequence shown here is derived from an EMBL/GenBank/DDBJ whole genome shotgun (WGS) entry which is preliminary data.</text>
</comment>
<dbReference type="PROSITE" id="PS00972">
    <property type="entry name" value="USP_1"/>
    <property type="match status" value="1"/>
</dbReference>
<feature type="compositionally biased region" description="Basic and acidic residues" evidence="8">
    <location>
        <begin position="698"/>
        <end position="715"/>
    </location>
</feature>
<dbReference type="Gene3D" id="3.90.70.10">
    <property type="entry name" value="Cysteine proteinases"/>
    <property type="match status" value="1"/>
</dbReference>
<evidence type="ECO:0000313" key="13">
    <source>
        <dbReference type="Proteomes" id="UP000494206"/>
    </source>
</evidence>
<dbReference type="GO" id="GO:0016579">
    <property type="term" value="P:protein deubiquitination"/>
    <property type="evidence" value="ECO:0007669"/>
    <property type="project" value="InterPro"/>
</dbReference>
<feature type="transmembrane region" description="Helical" evidence="9">
    <location>
        <begin position="73"/>
        <end position="99"/>
    </location>
</feature>
<dbReference type="SUPFAM" id="SSF140856">
    <property type="entry name" value="USP8 N-terminal domain-like"/>
    <property type="match status" value="1"/>
</dbReference>
<dbReference type="InterPro" id="IPR018200">
    <property type="entry name" value="USP_CS"/>
</dbReference>
<dbReference type="EMBL" id="CADEPM010000001">
    <property type="protein sequence ID" value="CAB3397855.1"/>
    <property type="molecule type" value="Genomic_DNA"/>
</dbReference>
<dbReference type="SUPFAM" id="SSF54001">
    <property type="entry name" value="Cysteine proteinases"/>
    <property type="match status" value="1"/>
</dbReference>
<keyword evidence="7 9" id="KW-0472">Membrane</keyword>
<dbReference type="InterPro" id="IPR050185">
    <property type="entry name" value="Ub_carboxyl-term_hydrolase"/>
</dbReference>
<feature type="transmembrane region" description="Helical" evidence="9">
    <location>
        <begin position="111"/>
        <end position="133"/>
    </location>
</feature>
<dbReference type="GO" id="GO:0004843">
    <property type="term" value="F:cysteine-type deubiquitinase activity"/>
    <property type="evidence" value="ECO:0007669"/>
    <property type="project" value="UniProtKB-EC"/>
</dbReference>
<comment type="catalytic activity">
    <reaction evidence="1">
        <text>Thiol-dependent hydrolysis of ester, thioester, amide, peptide and isopeptide bonds formed by the C-terminal Gly of ubiquitin (a 76-residue protein attached to proteins as an intracellular targeting signal).</text>
        <dbReference type="EC" id="3.4.19.12"/>
    </reaction>
</comment>
<evidence type="ECO:0000256" key="8">
    <source>
        <dbReference type="SAM" id="MobiDB-lite"/>
    </source>
</evidence>
<evidence type="ECO:0000256" key="2">
    <source>
        <dbReference type="ARBA" id="ARBA00004370"/>
    </source>
</evidence>
<feature type="domain" description="G-protein coupled receptors family 1 profile" evidence="11">
    <location>
        <begin position="52"/>
        <end position="314"/>
    </location>
</feature>
<dbReference type="FunFam" id="1.20.1070.10:FF:000478">
    <property type="entry name" value="DihydroCaffeic Acid Receptor"/>
    <property type="match status" value="1"/>
</dbReference>
<dbReference type="OrthoDB" id="5835578at2759"/>
<dbReference type="Gene3D" id="3.40.250.10">
    <property type="entry name" value="Rhodanese-like domain"/>
    <property type="match status" value="1"/>
</dbReference>
<name>A0A8S1E7Q8_9PELO</name>
<evidence type="ECO:0000313" key="12">
    <source>
        <dbReference type="EMBL" id="CAB3397855.1"/>
    </source>
</evidence>
<dbReference type="Pfam" id="PF25315">
    <property type="entry name" value="BPTI_nem"/>
    <property type="match status" value="1"/>
</dbReference>
<dbReference type="GO" id="GO:0016020">
    <property type="term" value="C:membrane"/>
    <property type="evidence" value="ECO:0007669"/>
    <property type="project" value="UniProtKB-SubCell"/>
</dbReference>
<evidence type="ECO:0000259" key="10">
    <source>
        <dbReference type="PROSITE" id="PS50235"/>
    </source>
</evidence>
<dbReference type="SUPFAM" id="SSF81321">
    <property type="entry name" value="Family A G protein-coupled receptor-like"/>
    <property type="match status" value="1"/>
</dbReference>
<dbReference type="InterPro" id="IPR017452">
    <property type="entry name" value="GPCR_Rhodpsn_7TM"/>
</dbReference>
<protein>
    <recommendedName>
        <fullName evidence="4">ubiquitinyl hydrolase 1</fullName>
        <ecNumber evidence="4">3.4.19.12</ecNumber>
    </recommendedName>
</protein>
<dbReference type="InterPro" id="IPR036873">
    <property type="entry name" value="Rhodanese-like_dom_sf"/>
</dbReference>
<dbReference type="Pfam" id="PF00443">
    <property type="entry name" value="UCH"/>
    <property type="match status" value="1"/>
</dbReference>
<sequence length="1339" mass="153255">MSANQRTDCFFNLTTTERIDLFRKRQSLRLENVYRTYYGWLMMPLAIIGAICTAIYLVSTYKAIKLRRVSRKCYILLVNRAIGDLLTCTSALVTVIYVLTWHDINRDMVMVIESFFIGSFWSAMISYTSLSVLKLFAVWKPFHYRKWFTMKRCIYLMIISWIIFIIMVSYTLAVSALVKLPSLNSWSGCKAETCLRAMYKSRNFLTASVYFFTLIVFISTVIFLRRAQSFSNSFKKREENKGGRIRMVRFPLWKLAINVGTFAVLNVFYVIWCVLLVLNTDPCLFQRNFSEMMLILGIVRTSLVIRCILDPILSFFTDFQIRRCLLEILGIRKKIADAGSRSTFKQSYSSSSADQNSIIDRGTRSQTYENKMNSSGLKYHSIEELQSSSSLPRELSNKFENMKCEEVHKHLKNLLEKARSARGDNEMQYQHYMRSAELADIIRKHKDFKNFIKQKSTKLLFHKDFTDCIEQITNLQSVLSKKYDELKLRNDKMERVNSIDSANESKASEQDITISNDILISPKELVRMVEKDAIKKSAIILDYRENKNEVVYYANEQLITVIDIPYEIVNKSIIFTKIRSNIEVKQRGLLSRLGTYDFVVLMEDNTPSLDKGIPLRDTNANYMYRALTDYVGADIRLKRRPMFMKGGFFMWKSQYPTYTKLEGKENFPQKNRDELDSFVQKYKMISSVNFPNITAHEPSSKNGKEIQPKQQEPVRRQTLLNDPGIPKPTFPPTKYSPTVFPVSIPPTLPDVKPNGAPLPRYDSIPPSPLQDANFAQPPVPSLPLHPATENQMSHISTNRPRIPPTPDRGTKPSLMTAEQENDLFSIYDQLMTAAERSGTKRHGAVPGITGLYNMGNTCFMSATLQCLFQTPHLSSIFTRKVFTSKVNLHNKMGTRGIISAAFSTLIDIVWSGQYQAIKPNRFLHLFADEVNSSLADGQQHDASEFQLFLLDALHEDTNEVITRISFEQNYKGGEHIVQDAADYAKKNQRFSYSPITRIFSVLTVSELRCCACSESSATFEENSLISAELATGHNGQFVLEDCLRSHFSQTKLDGGSRWNCPRCKSLQPAVRITKLWSLPPVLVIHLKRFSLVNGEYVKNSAPVVFEKTRFDPSSCLHPAASREQKTVYRLYAVTNHSGRLNSGHYTSIVSHLQRNEWLRFDDESVTSTDSSSIDIVMEGVRLNLIFLVLSSFATVVIAQTSRSQQAVIADLGKLIVDNCPPMLCTGLDCAVVTERNGCQLCACPIGSPSRGCDPMPFILWHDLIVNGCPNVTLNSRDPAQKVHRWFRRVNRFTNTDQCEPYIFPYCPELDFNLWRSPRTKQECELYCYSIDEQRKRGII</sequence>
<evidence type="ECO:0000256" key="3">
    <source>
        <dbReference type="ARBA" id="ARBA00009085"/>
    </source>
</evidence>
<dbReference type="PROSITE" id="PS50235">
    <property type="entry name" value="USP_3"/>
    <property type="match status" value="1"/>
</dbReference>
<comment type="subcellular location">
    <subcellularLocation>
        <location evidence="2">Membrane</location>
    </subcellularLocation>
</comment>
<evidence type="ECO:0000256" key="9">
    <source>
        <dbReference type="SAM" id="Phobius"/>
    </source>
</evidence>
<dbReference type="InterPro" id="IPR001394">
    <property type="entry name" value="Peptidase_C19_UCH"/>
</dbReference>
<organism evidence="12 13">
    <name type="scientific">Caenorhabditis bovis</name>
    <dbReference type="NCBI Taxonomy" id="2654633"/>
    <lineage>
        <taxon>Eukaryota</taxon>
        <taxon>Metazoa</taxon>
        <taxon>Ecdysozoa</taxon>
        <taxon>Nematoda</taxon>
        <taxon>Chromadorea</taxon>
        <taxon>Rhabditida</taxon>
        <taxon>Rhabditina</taxon>
        <taxon>Rhabditomorpha</taxon>
        <taxon>Rhabditoidea</taxon>
        <taxon>Rhabditidae</taxon>
        <taxon>Peloderinae</taxon>
        <taxon>Caenorhabditis</taxon>
    </lineage>
</organism>
<proteinExistence type="inferred from homology"/>
<keyword evidence="6 9" id="KW-1133">Transmembrane helix</keyword>
<dbReference type="PROSITE" id="PS50262">
    <property type="entry name" value="G_PROTEIN_RECEP_F1_2"/>
    <property type="match status" value="1"/>
</dbReference>
<dbReference type="InterPro" id="IPR015063">
    <property type="entry name" value="USP8_dimer"/>
</dbReference>
<feature type="transmembrane region" description="Helical" evidence="9">
    <location>
        <begin position="207"/>
        <end position="227"/>
    </location>
</feature>
<feature type="region of interest" description="Disordered" evidence="8">
    <location>
        <begin position="693"/>
        <end position="738"/>
    </location>
</feature>
<evidence type="ECO:0000259" key="11">
    <source>
        <dbReference type="PROSITE" id="PS50262"/>
    </source>
</evidence>
<feature type="transmembrane region" description="Helical" evidence="9">
    <location>
        <begin position="154"/>
        <end position="178"/>
    </location>
</feature>